<dbReference type="PANTHER" id="PTHR24567:SF74">
    <property type="entry name" value="HTH-TYPE TRANSCRIPTIONAL REGULATOR ARCR"/>
    <property type="match status" value="1"/>
</dbReference>
<dbReference type="Pfam" id="PF00027">
    <property type="entry name" value="cNMP_binding"/>
    <property type="match status" value="1"/>
</dbReference>
<gene>
    <name evidence="5" type="ORF">SAMN06265368_3995</name>
</gene>
<dbReference type="SMART" id="SM00419">
    <property type="entry name" value="HTH_CRP"/>
    <property type="match status" value="1"/>
</dbReference>
<dbReference type="OrthoDB" id="9776746at2"/>
<evidence type="ECO:0000256" key="2">
    <source>
        <dbReference type="ARBA" id="ARBA00023125"/>
    </source>
</evidence>
<dbReference type="SUPFAM" id="SSF46785">
    <property type="entry name" value="Winged helix' DNA-binding domain"/>
    <property type="match status" value="1"/>
</dbReference>
<dbReference type="SUPFAM" id="SSF51206">
    <property type="entry name" value="cAMP-binding domain-like"/>
    <property type="match status" value="1"/>
</dbReference>
<evidence type="ECO:0000313" key="5">
    <source>
        <dbReference type="EMBL" id="SNZ20884.1"/>
    </source>
</evidence>
<accession>A0A285PGQ7</accession>
<feature type="domain" description="Cyclic nucleotide-binding" evidence="4">
    <location>
        <begin position="12"/>
        <end position="134"/>
    </location>
</feature>
<dbReference type="InterPro" id="IPR036390">
    <property type="entry name" value="WH_DNA-bd_sf"/>
</dbReference>
<keyword evidence="1" id="KW-0805">Transcription regulation</keyword>
<dbReference type="InterPro" id="IPR036388">
    <property type="entry name" value="WH-like_DNA-bd_sf"/>
</dbReference>
<dbReference type="InterPro" id="IPR014710">
    <property type="entry name" value="RmlC-like_jellyroll"/>
</dbReference>
<dbReference type="PROSITE" id="PS50042">
    <property type="entry name" value="CNMP_BINDING_3"/>
    <property type="match status" value="1"/>
</dbReference>
<evidence type="ECO:0000256" key="3">
    <source>
        <dbReference type="ARBA" id="ARBA00023163"/>
    </source>
</evidence>
<name>A0A285PGQ7_9HYPH</name>
<dbReference type="InterPro" id="IPR050397">
    <property type="entry name" value="Env_Response_Regulators"/>
</dbReference>
<sequence>MGQRSLEQFYPALSKLEPEARTLLSTKAMPFVIAKGTEVFAPGQSCRGYLLLSRGVVRVQSVSKEGREALLYRVCPGEICIQTSLNLLGEETYSAEAISEDEIEGVLLDPASFDRLLATSPVFRKFVFSSISKRLKDITQTVERIAFEPIEVRLADNLLMRKDDTGRVEATHLDLARDLGTAREVVSRHLERMAQKGVVRTSRGVVLIVDETALERLCR</sequence>
<keyword evidence="3" id="KW-0804">Transcription</keyword>
<dbReference type="InterPro" id="IPR018490">
    <property type="entry name" value="cNMP-bd_dom_sf"/>
</dbReference>
<dbReference type="InterPro" id="IPR000595">
    <property type="entry name" value="cNMP-bd_dom"/>
</dbReference>
<dbReference type="GO" id="GO:0003677">
    <property type="term" value="F:DNA binding"/>
    <property type="evidence" value="ECO:0007669"/>
    <property type="project" value="UniProtKB-KW"/>
</dbReference>
<keyword evidence="6" id="KW-1185">Reference proteome</keyword>
<organism evidence="5 6">
    <name type="scientific">Cohaesibacter gelatinilyticus</name>
    <dbReference type="NCBI Taxonomy" id="372072"/>
    <lineage>
        <taxon>Bacteria</taxon>
        <taxon>Pseudomonadati</taxon>
        <taxon>Pseudomonadota</taxon>
        <taxon>Alphaproteobacteria</taxon>
        <taxon>Hyphomicrobiales</taxon>
        <taxon>Cohaesibacteraceae</taxon>
    </lineage>
</organism>
<dbReference type="InterPro" id="IPR012318">
    <property type="entry name" value="HTH_CRP"/>
</dbReference>
<dbReference type="Gene3D" id="2.60.120.10">
    <property type="entry name" value="Jelly Rolls"/>
    <property type="match status" value="1"/>
</dbReference>
<dbReference type="AlphaFoldDB" id="A0A285PGQ7"/>
<dbReference type="GO" id="GO:0003700">
    <property type="term" value="F:DNA-binding transcription factor activity"/>
    <property type="evidence" value="ECO:0007669"/>
    <property type="project" value="TreeGrafter"/>
</dbReference>
<evidence type="ECO:0000256" key="1">
    <source>
        <dbReference type="ARBA" id="ARBA00023015"/>
    </source>
</evidence>
<evidence type="ECO:0000259" key="4">
    <source>
        <dbReference type="PROSITE" id="PS50042"/>
    </source>
</evidence>
<reference evidence="5 6" key="1">
    <citation type="submission" date="2017-09" db="EMBL/GenBank/DDBJ databases">
        <authorList>
            <person name="Ehlers B."/>
            <person name="Leendertz F.H."/>
        </authorList>
    </citation>
    <scope>NUCLEOTIDE SEQUENCE [LARGE SCALE GENOMIC DNA]</scope>
    <source>
        <strain evidence="5 6">DSM 18289</strain>
    </source>
</reference>
<dbReference type="PANTHER" id="PTHR24567">
    <property type="entry name" value="CRP FAMILY TRANSCRIPTIONAL REGULATORY PROTEIN"/>
    <property type="match status" value="1"/>
</dbReference>
<dbReference type="Proteomes" id="UP000219439">
    <property type="component" value="Unassembled WGS sequence"/>
</dbReference>
<dbReference type="GO" id="GO:0005829">
    <property type="term" value="C:cytosol"/>
    <property type="evidence" value="ECO:0007669"/>
    <property type="project" value="TreeGrafter"/>
</dbReference>
<keyword evidence="2" id="KW-0238">DNA-binding</keyword>
<proteinExistence type="predicted"/>
<dbReference type="EMBL" id="OBEL01000006">
    <property type="protein sequence ID" value="SNZ20884.1"/>
    <property type="molecule type" value="Genomic_DNA"/>
</dbReference>
<protein>
    <submittedName>
        <fullName evidence="5">CRP/FNR family transcriptional regulator, anaerobic regulatory protein</fullName>
    </submittedName>
</protein>
<evidence type="ECO:0000313" key="6">
    <source>
        <dbReference type="Proteomes" id="UP000219439"/>
    </source>
</evidence>
<dbReference type="Pfam" id="PF13545">
    <property type="entry name" value="HTH_Crp_2"/>
    <property type="match status" value="1"/>
</dbReference>
<dbReference type="CDD" id="cd00038">
    <property type="entry name" value="CAP_ED"/>
    <property type="match status" value="1"/>
</dbReference>
<dbReference type="Gene3D" id="1.10.10.10">
    <property type="entry name" value="Winged helix-like DNA-binding domain superfamily/Winged helix DNA-binding domain"/>
    <property type="match status" value="1"/>
</dbReference>
<dbReference type="RefSeq" id="WP_097155265.1">
    <property type="nucleotide sequence ID" value="NZ_OBEL01000006.1"/>
</dbReference>